<keyword evidence="1" id="KW-0812">Transmembrane</keyword>
<protein>
    <submittedName>
        <fullName evidence="2">Uncharacterized protein</fullName>
    </submittedName>
</protein>
<feature type="transmembrane region" description="Helical" evidence="1">
    <location>
        <begin position="20"/>
        <end position="39"/>
    </location>
</feature>
<gene>
    <name evidence="2" type="ORF">HH212_08320</name>
</gene>
<keyword evidence="1" id="KW-0472">Membrane</keyword>
<accession>A0A7Z2VV59</accession>
<dbReference type="RefSeq" id="WP_169434978.1">
    <property type="nucleotide sequence ID" value="NZ_CP051685.1"/>
</dbReference>
<evidence type="ECO:0000313" key="2">
    <source>
        <dbReference type="EMBL" id="QJE00031.1"/>
    </source>
</evidence>
<dbReference type="EMBL" id="CP051685">
    <property type="protein sequence ID" value="QJE00031.1"/>
    <property type="molecule type" value="Genomic_DNA"/>
</dbReference>
<evidence type="ECO:0000256" key="1">
    <source>
        <dbReference type="SAM" id="Phobius"/>
    </source>
</evidence>
<keyword evidence="3" id="KW-1185">Reference proteome</keyword>
<reference evidence="2 3" key="1">
    <citation type="submission" date="2020-04" db="EMBL/GenBank/DDBJ databases">
        <title>Genome sequencing of novel species.</title>
        <authorList>
            <person name="Heo J."/>
            <person name="Kim S.-J."/>
            <person name="Kim J.-S."/>
            <person name="Hong S.-B."/>
            <person name="Kwon S.-W."/>
        </authorList>
    </citation>
    <scope>NUCLEOTIDE SEQUENCE [LARGE SCALE GENOMIC DNA]</scope>
    <source>
        <strain evidence="2 3">GN2-R2</strain>
    </source>
</reference>
<name>A0A7Z2VV59_9BURK</name>
<keyword evidence="1" id="KW-1133">Transmembrane helix</keyword>
<evidence type="ECO:0000313" key="3">
    <source>
        <dbReference type="Proteomes" id="UP000502415"/>
    </source>
</evidence>
<dbReference type="Proteomes" id="UP000502415">
    <property type="component" value="Chromosome"/>
</dbReference>
<sequence length="432" mass="44785">MTPPSTIVLPGQQIPAWFKNALMTGFVFFICWGGMISYWRLNRSAPDLHEIALHLLAAPAALALCVWAGGKWILPRLVAAGSAAPAPPPRAQAASSSSAAPRAALAVLAMAMRSPHGAAAGELAPPIAAGKARAGLDPALLDDGFPAMRARSSYARMEALREDIATWLASQGLDEPLFSEAQWRALALASAVTSDLAMLASASLMAVEGAAPPLRLVPVLPLEWRAAQRRAAALWLEHLLARFGWPAARPALAEQDGIEELPAPLFTGPGSGCGADMAPVTAMLVACGSQTGRDGVDRRGLDDVLSAAARPFDTIPGEGAAGLLGTLAARVLEQAGVVPSEIAMIVADTGHAGSRKLELAAFASSMLPQLDATADIAHVGDAVGACGAVPFVTALALAYRHARERMAPVLCVGNEDPYRRCVALLMPPSPLQ</sequence>
<dbReference type="AlphaFoldDB" id="A0A7Z2VV59"/>
<organism evidence="2 3">
    <name type="scientific">Massilia forsythiae</name>
    <dbReference type="NCBI Taxonomy" id="2728020"/>
    <lineage>
        <taxon>Bacteria</taxon>
        <taxon>Pseudomonadati</taxon>
        <taxon>Pseudomonadota</taxon>
        <taxon>Betaproteobacteria</taxon>
        <taxon>Burkholderiales</taxon>
        <taxon>Oxalobacteraceae</taxon>
        <taxon>Telluria group</taxon>
        <taxon>Massilia</taxon>
    </lineage>
</organism>
<proteinExistence type="predicted"/>
<dbReference type="KEGG" id="mfy:HH212_08320"/>
<feature type="transmembrane region" description="Helical" evidence="1">
    <location>
        <begin position="51"/>
        <end position="70"/>
    </location>
</feature>